<reference evidence="7" key="2">
    <citation type="submission" date="2020-09" db="EMBL/GenBank/DDBJ databases">
        <authorList>
            <person name="Sun Q."/>
            <person name="Ohkuma M."/>
        </authorList>
    </citation>
    <scope>NUCLEOTIDE SEQUENCE</scope>
    <source>
        <strain evidence="7">JCM 3086</strain>
    </source>
</reference>
<evidence type="ECO:0000313" key="7">
    <source>
        <dbReference type="EMBL" id="GGJ30827.1"/>
    </source>
</evidence>
<proteinExistence type="predicted"/>
<keyword evidence="2" id="KW-0238">DNA-binding</keyword>
<dbReference type="SUPFAM" id="SSF55781">
    <property type="entry name" value="GAF domain-like"/>
    <property type="match status" value="1"/>
</dbReference>
<dbReference type="EMBL" id="BMQA01000016">
    <property type="protein sequence ID" value="GGJ30827.1"/>
    <property type="molecule type" value="Genomic_DNA"/>
</dbReference>
<evidence type="ECO:0000256" key="2">
    <source>
        <dbReference type="ARBA" id="ARBA00023125"/>
    </source>
</evidence>
<dbReference type="InterPro" id="IPR014757">
    <property type="entry name" value="Tscrpt_reg_IclR_C"/>
</dbReference>
<evidence type="ECO:0000259" key="5">
    <source>
        <dbReference type="PROSITE" id="PS51077"/>
    </source>
</evidence>
<feature type="domain" description="HTH iclR-type" evidence="5">
    <location>
        <begin position="26"/>
        <end position="87"/>
    </location>
</feature>
<gene>
    <name evidence="7" type="ORF">GCM10010121_047690</name>
</gene>
<organism evidence="7 8">
    <name type="scientific">Streptomyces brasiliensis</name>
    <dbReference type="NCBI Taxonomy" id="1954"/>
    <lineage>
        <taxon>Bacteria</taxon>
        <taxon>Bacillati</taxon>
        <taxon>Actinomycetota</taxon>
        <taxon>Actinomycetes</taxon>
        <taxon>Kitasatosporales</taxon>
        <taxon>Streptomycetaceae</taxon>
        <taxon>Streptomyces</taxon>
    </lineage>
</organism>
<dbReference type="GO" id="GO:0003677">
    <property type="term" value="F:DNA binding"/>
    <property type="evidence" value="ECO:0007669"/>
    <property type="project" value="UniProtKB-KW"/>
</dbReference>
<evidence type="ECO:0000256" key="1">
    <source>
        <dbReference type="ARBA" id="ARBA00023015"/>
    </source>
</evidence>
<evidence type="ECO:0000259" key="6">
    <source>
        <dbReference type="PROSITE" id="PS51078"/>
    </source>
</evidence>
<dbReference type="AlphaFoldDB" id="A0A917KV45"/>
<accession>A0A917KV45</accession>
<feature type="region of interest" description="Disordered" evidence="4">
    <location>
        <begin position="1"/>
        <end position="26"/>
    </location>
</feature>
<dbReference type="RefSeq" id="WP_189313280.1">
    <property type="nucleotide sequence ID" value="NZ_BMQA01000016.1"/>
</dbReference>
<protein>
    <submittedName>
        <fullName evidence="7">Transcriptional regulator</fullName>
    </submittedName>
</protein>
<comment type="caution">
    <text evidence="7">The sequence shown here is derived from an EMBL/GenBank/DDBJ whole genome shotgun (WGS) entry which is preliminary data.</text>
</comment>
<name>A0A917KV45_9ACTN</name>
<dbReference type="Proteomes" id="UP000657574">
    <property type="component" value="Unassembled WGS sequence"/>
</dbReference>
<sequence>MTSTPSDEAGAGGTATREAASRKQGSQTLARGLRALELVAGSETGLTVQEIAAELGVHRTIAYRLLATLDDFRLVARNGDGRFHAGAGLSALAHQVQRGLREATEPHLRTLARELQSTISLVALEGDEAVAISVIEPPNATYHISFRAGSRHPLDRGAAGLALRAAFAAAPGEPAAVAEVRARGFARTRGEVEPEAYGVAVPLRTPPGMPVACINLITYRAELAERSAPLLLECAALIDADLA</sequence>
<dbReference type="GO" id="GO:0003700">
    <property type="term" value="F:DNA-binding transcription factor activity"/>
    <property type="evidence" value="ECO:0007669"/>
    <property type="project" value="TreeGrafter"/>
</dbReference>
<dbReference type="InterPro" id="IPR005471">
    <property type="entry name" value="Tscrpt_reg_IclR_N"/>
</dbReference>
<keyword evidence="3" id="KW-0804">Transcription</keyword>
<dbReference type="PANTHER" id="PTHR30136">
    <property type="entry name" value="HELIX-TURN-HELIX TRANSCRIPTIONAL REGULATOR, ICLR FAMILY"/>
    <property type="match status" value="1"/>
</dbReference>
<dbReference type="Pfam" id="PF01614">
    <property type="entry name" value="IclR_C"/>
    <property type="match status" value="1"/>
</dbReference>
<keyword evidence="8" id="KW-1185">Reference proteome</keyword>
<dbReference type="SUPFAM" id="SSF46785">
    <property type="entry name" value="Winged helix' DNA-binding domain"/>
    <property type="match status" value="1"/>
</dbReference>
<dbReference type="InterPro" id="IPR050707">
    <property type="entry name" value="HTH_MetabolicPath_Reg"/>
</dbReference>
<evidence type="ECO:0000256" key="3">
    <source>
        <dbReference type="ARBA" id="ARBA00023163"/>
    </source>
</evidence>
<dbReference type="PANTHER" id="PTHR30136:SF24">
    <property type="entry name" value="HTH-TYPE TRANSCRIPTIONAL REPRESSOR ALLR"/>
    <property type="match status" value="1"/>
</dbReference>
<dbReference type="Gene3D" id="1.10.10.10">
    <property type="entry name" value="Winged helix-like DNA-binding domain superfamily/Winged helix DNA-binding domain"/>
    <property type="match status" value="1"/>
</dbReference>
<evidence type="ECO:0000313" key="8">
    <source>
        <dbReference type="Proteomes" id="UP000657574"/>
    </source>
</evidence>
<dbReference type="GO" id="GO:0045892">
    <property type="term" value="P:negative regulation of DNA-templated transcription"/>
    <property type="evidence" value="ECO:0007669"/>
    <property type="project" value="TreeGrafter"/>
</dbReference>
<dbReference type="InterPro" id="IPR029016">
    <property type="entry name" value="GAF-like_dom_sf"/>
</dbReference>
<dbReference type="Gene3D" id="3.30.450.40">
    <property type="match status" value="2"/>
</dbReference>
<dbReference type="PROSITE" id="PS51077">
    <property type="entry name" value="HTH_ICLR"/>
    <property type="match status" value="1"/>
</dbReference>
<dbReference type="Pfam" id="PF09339">
    <property type="entry name" value="HTH_IclR"/>
    <property type="match status" value="1"/>
</dbReference>
<evidence type="ECO:0000256" key="4">
    <source>
        <dbReference type="SAM" id="MobiDB-lite"/>
    </source>
</evidence>
<keyword evidence="1" id="KW-0805">Transcription regulation</keyword>
<dbReference type="SMART" id="SM00346">
    <property type="entry name" value="HTH_ICLR"/>
    <property type="match status" value="1"/>
</dbReference>
<feature type="domain" description="IclR-ED" evidence="6">
    <location>
        <begin position="88"/>
        <end position="243"/>
    </location>
</feature>
<dbReference type="InterPro" id="IPR036390">
    <property type="entry name" value="WH_DNA-bd_sf"/>
</dbReference>
<reference evidence="7" key="1">
    <citation type="journal article" date="2014" name="Int. J. Syst. Evol. Microbiol.">
        <title>Complete genome sequence of Corynebacterium casei LMG S-19264T (=DSM 44701T), isolated from a smear-ripened cheese.</title>
        <authorList>
            <consortium name="US DOE Joint Genome Institute (JGI-PGF)"/>
            <person name="Walter F."/>
            <person name="Albersmeier A."/>
            <person name="Kalinowski J."/>
            <person name="Ruckert C."/>
        </authorList>
    </citation>
    <scope>NUCLEOTIDE SEQUENCE</scope>
    <source>
        <strain evidence="7">JCM 3086</strain>
    </source>
</reference>
<dbReference type="PROSITE" id="PS51078">
    <property type="entry name" value="ICLR_ED"/>
    <property type="match status" value="1"/>
</dbReference>
<dbReference type="InterPro" id="IPR036388">
    <property type="entry name" value="WH-like_DNA-bd_sf"/>
</dbReference>